<dbReference type="Gene3D" id="3.40.50.720">
    <property type="entry name" value="NAD(P)-binding Rossmann-like Domain"/>
    <property type="match status" value="1"/>
</dbReference>
<feature type="chain" id="PRO_5026182167" description="Apolipoprotein D" evidence="11">
    <location>
        <begin position="22"/>
        <end position="251"/>
    </location>
</feature>
<dbReference type="GO" id="GO:0007420">
    <property type="term" value="P:brain development"/>
    <property type="evidence" value="ECO:0007669"/>
    <property type="project" value="InterPro"/>
</dbReference>
<evidence type="ECO:0000256" key="11">
    <source>
        <dbReference type="SAM" id="SignalP"/>
    </source>
</evidence>
<reference evidence="13" key="2">
    <citation type="submission" date="2025-08" db="UniProtKB">
        <authorList>
            <consortium name="Ensembl"/>
        </authorList>
    </citation>
    <scope>IDENTIFICATION</scope>
    <source>
        <strain evidence="13">Glennie</strain>
    </source>
</reference>
<dbReference type="GO" id="GO:0005615">
    <property type="term" value="C:extracellular space"/>
    <property type="evidence" value="ECO:0007669"/>
    <property type="project" value="Ensembl"/>
</dbReference>
<reference evidence="13" key="3">
    <citation type="submission" date="2025-09" db="UniProtKB">
        <authorList>
            <consortium name="Ensembl"/>
        </authorList>
    </citation>
    <scope>IDENTIFICATION</scope>
    <source>
        <strain evidence="13">Glennie</strain>
    </source>
</reference>
<dbReference type="GO" id="GO:0000302">
    <property type="term" value="P:response to reactive oxygen species"/>
    <property type="evidence" value="ECO:0000318"/>
    <property type="project" value="GO_Central"/>
</dbReference>
<dbReference type="SUPFAM" id="SSF51735">
    <property type="entry name" value="NAD(P)-binding Rossmann-fold domains"/>
    <property type="match status" value="1"/>
</dbReference>
<evidence type="ECO:0000259" key="12">
    <source>
        <dbReference type="Pfam" id="PF08212"/>
    </source>
</evidence>
<dbReference type="Ensembl" id="ENSOANT00000061069.1">
    <property type="protein sequence ID" value="ENSOANP00000041152.1"/>
    <property type="gene ID" value="ENSOANG00000050569.1"/>
</dbReference>
<dbReference type="CDD" id="cd19437">
    <property type="entry name" value="lipocalin_apoD-like"/>
    <property type="match status" value="1"/>
</dbReference>
<evidence type="ECO:0000256" key="10">
    <source>
        <dbReference type="ARBA" id="ARBA00023283"/>
    </source>
</evidence>
<dbReference type="AlphaFoldDB" id="A0A6I8NKF7"/>
<dbReference type="FunFam" id="2.40.128.20:FF:000003">
    <property type="entry name" value="Apolipoprotein D"/>
    <property type="match status" value="1"/>
</dbReference>
<dbReference type="OMA" id="HKYLGRW"/>
<dbReference type="GO" id="GO:0006869">
    <property type="term" value="P:lipid transport"/>
    <property type="evidence" value="ECO:0007669"/>
    <property type="project" value="InterPro"/>
</dbReference>
<dbReference type="Bgee" id="ENSOANG00000050569">
    <property type="expression patterns" value="Expressed in brain and 6 other cell types or tissues"/>
</dbReference>
<dbReference type="GO" id="GO:0071638">
    <property type="term" value="P:negative regulation of monocyte chemotactic protein-1 production"/>
    <property type="evidence" value="ECO:0007669"/>
    <property type="project" value="Ensembl"/>
</dbReference>
<dbReference type="InterPro" id="IPR000566">
    <property type="entry name" value="Lipocln_cytosolic_FA-bd_dom"/>
</dbReference>
<sequence length="251" mass="28517">MSGSALCGICWFMAHTPSSECTMTFTTTRGPWGLVNKAGVSTFGAEELTSLDKYKEVADVNFWGTVRVTKGFLPHIRRAQEGQTFHLGQCPDPPVQKNFNIVKYLGKWYEIEKLPVSFEKGNCIQANYSMKENGKIKVINQEILPDGTVNQVEGEATQANLIEPAKLGVKFFWLMPSAPYWVLSTDYDNYSLVYSCTTYIWLFHVDYAWILARNPHLPQTTVKYLKNILTSYNIETEKMKATDQENCPKVL</sequence>
<protein>
    <recommendedName>
        <fullName evidence="3">Apolipoprotein D</fullName>
    </recommendedName>
</protein>
<dbReference type="SUPFAM" id="SSF50814">
    <property type="entry name" value="Lipocalins"/>
    <property type="match status" value="1"/>
</dbReference>
<evidence type="ECO:0000313" key="14">
    <source>
        <dbReference type="Proteomes" id="UP000002279"/>
    </source>
</evidence>
<dbReference type="Gene3D" id="2.40.128.20">
    <property type="match status" value="1"/>
</dbReference>
<dbReference type="GO" id="GO:0015485">
    <property type="term" value="F:cholesterol binding"/>
    <property type="evidence" value="ECO:0000318"/>
    <property type="project" value="GO_Central"/>
</dbReference>
<evidence type="ECO:0000256" key="8">
    <source>
        <dbReference type="ARBA" id="ARBA00023157"/>
    </source>
</evidence>
<evidence type="ECO:0000256" key="3">
    <source>
        <dbReference type="ARBA" id="ARBA00019890"/>
    </source>
</evidence>
<dbReference type="Pfam" id="PF08212">
    <property type="entry name" value="Lipocalin_2"/>
    <property type="match status" value="1"/>
</dbReference>
<dbReference type="GO" id="GO:0048471">
    <property type="term" value="C:perinuclear region of cytoplasm"/>
    <property type="evidence" value="ECO:0007669"/>
    <property type="project" value="Ensembl"/>
</dbReference>
<dbReference type="GO" id="GO:2000405">
    <property type="term" value="P:negative regulation of T cell migration"/>
    <property type="evidence" value="ECO:0007669"/>
    <property type="project" value="Ensembl"/>
</dbReference>
<evidence type="ECO:0000256" key="7">
    <source>
        <dbReference type="ARBA" id="ARBA00023121"/>
    </source>
</evidence>
<gene>
    <name evidence="13" type="primary">APOD</name>
</gene>
<keyword evidence="7" id="KW-0446">Lipid-binding</keyword>
<dbReference type="InterPro" id="IPR036291">
    <property type="entry name" value="NAD(P)-bd_dom_sf"/>
</dbReference>
<dbReference type="InterPro" id="IPR026222">
    <property type="entry name" value="ApoD_vertbrte"/>
</dbReference>
<evidence type="ECO:0000256" key="6">
    <source>
        <dbReference type="ARBA" id="ARBA00022729"/>
    </source>
</evidence>
<feature type="domain" description="Lipocalin/cytosolic fatty-acid binding" evidence="12">
    <location>
        <begin position="100"/>
        <end position="243"/>
    </location>
</feature>
<dbReference type="GO" id="GO:0005737">
    <property type="term" value="C:cytoplasm"/>
    <property type="evidence" value="ECO:0000318"/>
    <property type="project" value="GO_Central"/>
</dbReference>
<dbReference type="GO" id="GO:0051895">
    <property type="term" value="P:negative regulation of focal adhesion assembly"/>
    <property type="evidence" value="ECO:0007669"/>
    <property type="project" value="Ensembl"/>
</dbReference>
<keyword evidence="9" id="KW-0325">Glycoprotein</keyword>
<dbReference type="GO" id="GO:2000098">
    <property type="term" value="P:negative regulation of smooth muscle cell-matrix adhesion"/>
    <property type="evidence" value="ECO:0007669"/>
    <property type="project" value="Ensembl"/>
</dbReference>
<keyword evidence="4" id="KW-0813">Transport</keyword>
<dbReference type="InParanoid" id="A0A6I8NKF7"/>
<evidence type="ECO:0000256" key="9">
    <source>
        <dbReference type="ARBA" id="ARBA00023180"/>
    </source>
</evidence>
<dbReference type="GO" id="GO:0006006">
    <property type="term" value="P:glucose metabolic process"/>
    <property type="evidence" value="ECO:0007669"/>
    <property type="project" value="Ensembl"/>
</dbReference>
<dbReference type="PROSITE" id="PS00213">
    <property type="entry name" value="LIPOCALIN"/>
    <property type="match status" value="1"/>
</dbReference>
<dbReference type="Proteomes" id="UP000002279">
    <property type="component" value="Chromosome 7"/>
</dbReference>
<dbReference type="InterPro" id="IPR022272">
    <property type="entry name" value="Lipocalin_CS"/>
</dbReference>
<evidence type="ECO:0000256" key="5">
    <source>
        <dbReference type="ARBA" id="ARBA00022525"/>
    </source>
</evidence>
<dbReference type="PRINTS" id="PR02058">
    <property type="entry name" value="APODVERTBRTE"/>
</dbReference>
<evidence type="ECO:0000256" key="1">
    <source>
        <dbReference type="ARBA" id="ARBA00004613"/>
    </source>
</evidence>
<dbReference type="PANTHER" id="PTHR10612">
    <property type="entry name" value="APOLIPOPROTEIN D"/>
    <property type="match status" value="1"/>
</dbReference>
<organism evidence="13 14">
    <name type="scientific">Ornithorhynchus anatinus</name>
    <name type="common">Duckbill platypus</name>
    <dbReference type="NCBI Taxonomy" id="9258"/>
    <lineage>
        <taxon>Eukaryota</taxon>
        <taxon>Metazoa</taxon>
        <taxon>Chordata</taxon>
        <taxon>Craniata</taxon>
        <taxon>Vertebrata</taxon>
        <taxon>Euteleostomi</taxon>
        <taxon>Mammalia</taxon>
        <taxon>Monotremata</taxon>
        <taxon>Ornithorhynchidae</taxon>
        <taxon>Ornithorhynchus</taxon>
    </lineage>
</organism>
<proteinExistence type="inferred from homology"/>
<dbReference type="GO" id="GO:0042246">
    <property type="term" value="P:tissue regeneration"/>
    <property type="evidence" value="ECO:0007669"/>
    <property type="project" value="InterPro"/>
</dbReference>
<dbReference type="GO" id="GO:0060588">
    <property type="term" value="P:negative regulation of lipoprotein lipid oxidation"/>
    <property type="evidence" value="ECO:0007669"/>
    <property type="project" value="Ensembl"/>
</dbReference>
<dbReference type="PRINTS" id="PR01219">
    <property type="entry name" value="APOLIPOPROTD"/>
</dbReference>
<dbReference type="GO" id="GO:0010642">
    <property type="term" value="P:negative regulation of platelet-derived growth factor receptor signaling pathway"/>
    <property type="evidence" value="ECO:0007669"/>
    <property type="project" value="Ensembl"/>
</dbReference>
<accession>A0A6I8NKF7</accession>
<dbReference type="GO" id="GO:0048662">
    <property type="term" value="P:negative regulation of smooth muscle cell proliferation"/>
    <property type="evidence" value="ECO:0007669"/>
    <property type="project" value="Ensembl"/>
</dbReference>
<dbReference type="FunCoup" id="A0A6I8NKF7">
    <property type="interactions" value="470"/>
</dbReference>
<comment type="similarity">
    <text evidence="2">Belongs to the calycin superfamily. Lipocalin family.</text>
</comment>
<dbReference type="PANTHER" id="PTHR10612:SF34">
    <property type="entry name" value="APOLIPOPROTEIN D"/>
    <property type="match status" value="1"/>
</dbReference>
<evidence type="ECO:0000313" key="13">
    <source>
        <dbReference type="Ensembl" id="ENSOANP00000041152.1"/>
    </source>
</evidence>
<evidence type="ECO:0000256" key="4">
    <source>
        <dbReference type="ARBA" id="ARBA00022448"/>
    </source>
</evidence>
<keyword evidence="10" id="KW-0873">Pyrrolidone carboxylic acid</keyword>
<dbReference type="GeneTree" id="ENSGT00510000046981"/>
<dbReference type="InterPro" id="IPR012674">
    <property type="entry name" value="Calycin"/>
</dbReference>
<evidence type="ECO:0000256" key="2">
    <source>
        <dbReference type="ARBA" id="ARBA00006889"/>
    </source>
</evidence>
<dbReference type="GO" id="GO:0006629">
    <property type="term" value="P:lipid metabolic process"/>
    <property type="evidence" value="ECO:0000318"/>
    <property type="project" value="GO_Central"/>
</dbReference>
<dbReference type="GO" id="GO:1900016">
    <property type="term" value="P:negative regulation of cytokine production involved in inflammatory response"/>
    <property type="evidence" value="ECO:0007669"/>
    <property type="project" value="Ensembl"/>
</dbReference>
<comment type="subcellular location">
    <subcellularLocation>
        <location evidence="1">Secreted</location>
    </subcellularLocation>
</comment>
<keyword evidence="14" id="KW-1185">Reference proteome</keyword>
<reference evidence="13 14" key="1">
    <citation type="journal article" date="2008" name="Nature">
        <title>Genome analysis of the platypus reveals unique signatures of evolution.</title>
        <authorList>
            <person name="Warren W.C."/>
            <person name="Hillier L.W."/>
            <person name="Marshall Graves J.A."/>
            <person name="Birney E."/>
            <person name="Ponting C.P."/>
            <person name="Grutzner F."/>
            <person name="Belov K."/>
            <person name="Miller W."/>
            <person name="Clarke L."/>
            <person name="Chinwalla A.T."/>
            <person name="Yang S.P."/>
            <person name="Heger A."/>
            <person name="Locke D.P."/>
            <person name="Miethke P."/>
            <person name="Waters P.D."/>
            <person name="Veyrunes F."/>
            <person name="Fulton L."/>
            <person name="Fulton B."/>
            <person name="Graves T."/>
            <person name="Wallis J."/>
            <person name="Puente X.S."/>
            <person name="Lopez-Otin C."/>
            <person name="Ordonez G.R."/>
            <person name="Eichler E.E."/>
            <person name="Chen L."/>
            <person name="Cheng Z."/>
            <person name="Deakin J.E."/>
            <person name="Alsop A."/>
            <person name="Thompson K."/>
            <person name="Kirby P."/>
            <person name="Papenfuss A.T."/>
            <person name="Wakefield M.J."/>
            <person name="Olender T."/>
            <person name="Lancet D."/>
            <person name="Huttley G.A."/>
            <person name="Smit A.F."/>
            <person name="Pask A."/>
            <person name="Temple-Smith P."/>
            <person name="Batzer M.A."/>
            <person name="Walker J.A."/>
            <person name="Konkel M.K."/>
            <person name="Harris R.S."/>
            <person name="Whittington C.M."/>
            <person name="Wong E.S."/>
            <person name="Gemmell N.J."/>
            <person name="Buschiazzo E."/>
            <person name="Vargas Jentzsch I.M."/>
            <person name="Merkel A."/>
            <person name="Schmitz J."/>
            <person name="Zemann A."/>
            <person name="Churakov G."/>
            <person name="Kriegs J.O."/>
            <person name="Brosius J."/>
            <person name="Murchison E.P."/>
            <person name="Sachidanandam R."/>
            <person name="Smith C."/>
            <person name="Hannon G.J."/>
            <person name="Tsend-Ayush E."/>
            <person name="McMillan D."/>
            <person name="Attenborough R."/>
            <person name="Rens W."/>
            <person name="Ferguson-Smith M."/>
            <person name="Lefevre C.M."/>
            <person name="Sharp J.A."/>
            <person name="Nicholas K.R."/>
            <person name="Ray D.A."/>
            <person name="Kube M."/>
            <person name="Reinhardt R."/>
            <person name="Pringle T.H."/>
            <person name="Taylor J."/>
            <person name="Jones R.C."/>
            <person name="Nixon B."/>
            <person name="Dacheux J.L."/>
            <person name="Niwa H."/>
            <person name="Sekita Y."/>
            <person name="Huang X."/>
            <person name="Stark A."/>
            <person name="Kheradpour P."/>
            <person name="Kellis M."/>
            <person name="Flicek P."/>
            <person name="Chen Y."/>
            <person name="Webber C."/>
            <person name="Hardison R."/>
            <person name="Nelson J."/>
            <person name="Hallsworth-Pepin K."/>
            <person name="Delehaunty K."/>
            <person name="Markovic C."/>
            <person name="Minx P."/>
            <person name="Feng Y."/>
            <person name="Kremitzki C."/>
            <person name="Mitreva M."/>
            <person name="Glasscock J."/>
            <person name="Wylie T."/>
            <person name="Wohldmann P."/>
            <person name="Thiru P."/>
            <person name="Nhan M.N."/>
            <person name="Pohl C.S."/>
            <person name="Smith S.M."/>
            <person name="Hou S."/>
            <person name="Nefedov M."/>
            <person name="de Jong P.J."/>
            <person name="Renfree M.B."/>
            <person name="Mardis E.R."/>
            <person name="Wilson R.K."/>
        </authorList>
    </citation>
    <scope>NUCLEOTIDE SEQUENCE [LARGE SCALE GENOMIC DNA]</scope>
    <source>
        <strain evidence="13 14">Glennie</strain>
    </source>
</reference>
<name>A0A6I8NKF7_ORNAN</name>
<feature type="signal peptide" evidence="11">
    <location>
        <begin position="1"/>
        <end position="21"/>
    </location>
</feature>
<keyword evidence="8" id="KW-1015">Disulfide bond</keyword>
<dbReference type="InterPro" id="IPR002969">
    <property type="entry name" value="ApolipopD"/>
</dbReference>
<dbReference type="GO" id="GO:0042308">
    <property type="term" value="P:negative regulation of protein import into nucleus"/>
    <property type="evidence" value="ECO:0007669"/>
    <property type="project" value="Ensembl"/>
</dbReference>
<keyword evidence="6 11" id="KW-0732">Signal</keyword>
<keyword evidence="5" id="KW-0964">Secreted</keyword>